<accession>A0A0G4MA93</accession>
<evidence type="ECO:0000313" key="5">
    <source>
        <dbReference type="Proteomes" id="UP000044602"/>
    </source>
</evidence>
<feature type="region of interest" description="Disordered" evidence="2">
    <location>
        <begin position="1"/>
        <end position="23"/>
    </location>
</feature>
<dbReference type="GO" id="GO:0006338">
    <property type="term" value="P:chromatin remodeling"/>
    <property type="evidence" value="ECO:0007669"/>
    <property type="project" value="UniProtKB-ARBA"/>
</dbReference>
<feature type="region of interest" description="Disordered" evidence="2">
    <location>
        <begin position="146"/>
        <end position="239"/>
    </location>
</feature>
<evidence type="ECO:0000256" key="2">
    <source>
        <dbReference type="SAM" id="MobiDB-lite"/>
    </source>
</evidence>
<dbReference type="Gene3D" id="2.40.50.40">
    <property type="match status" value="1"/>
</dbReference>
<proteinExistence type="predicted"/>
<feature type="compositionally biased region" description="Polar residues" evidence="2">
    <location>
        <begin position="269"/>
        <end position="278"/>
    </location>
</feature>
<feature type="compositionally biased region" description="Basic residues" evidence="2">
    <location>
        <begin position="172"/>
        <end position="183"/>
    </location>
</feature>
<dbReference type="Proteomes" id="UP000044602">
    <property type="component" value="Unassembled WGS sequence"/>
</dbReference>
<keyword evidence="5" id="KW-1185">Reference proteome</keyword>
<dbReference type="InterPro" id="IPR000953">
    <property type="entry name" value="Chromo/chromo_shadow_dom"/>
</dbReference>
<reference evidence="5" key="1">
    <citation type="submission" date="2015-05" db="EMBL/GenBank/DDBJ databases">
        <authorList>
            <person name="Fogelqvist Johan"/>
        </authorList>
    </citation>
    <scope>NUCLEOTIDE SEQUENCE [LARGE SCALE GENOMIC DNA]</scope>
</reference>
<dbReference type="InterPro" id="IPR016197">
    <property type="entry name" value="Chromo-like_dom_sf"/>
</dbReference>
<feature type="compositionally biased region" description="Basic and acidic residues" evidence="2">
    <location>
        <begin position="202"/>
        <end position="227"/>
    </location>
</feature>
<dbReference type="Pfam" id="PF00385">
    <property type="entry name" value="Chromo"/>
    <property type="match status" value="1"/>
</dbReference>
<feature type="compositionally biased region" description="Polar residues" evidence="2">
    <location>
        <begin position="148"/>
        <end position="159"/>
    </location>
</feature>
<dbReference type="InterPro" id="IPR023780">
    <property type="entry name" value="Chromo_domain"/>
</dbReference>
<dbReference type="CDD" id="cd00024">
    <property type="entry name" value="CD_CSD"/>
    <property type="match status" value="1"/>
</dbReference>
<dbReference type="PROSITE" id="PS50013">
    <property type="entry name" value="CHROMO_2"/>
    <property type="match status" value="1"/>
</dbReference>
<feature type="compositionally biased region" description="Polar residues" evidence="2">
    <location>
        <begin position="292"/>
        <end position="303"/>
    </location>
</feature>
<protein>
    <recommendedName>
        <fullName evidence="3">Chromo domain-containing protein</fullName>
    </recommendedName>
</protein>
<evidence type="ECO:0000313" key="4">
    <source>
        <dbReference type="EMBL" id="CRK31217.1"/>
    </source>
</evidence>
<name>A0A0G4MA93_VERLO</name>
<organism evidence="4 5">
    <name type="scientific">Verticillium longisporum</name>
    <name type="common">Verticillium dahliae var. longisporum</name>
    <dbReference type="NCBI Taxonomy" id="100787"/>
    <lineage>
        <taxon>Eukaryota</taxon>
        <taxon>Fungi</taxon>
        <taxon>Dikarya</taxon>
        <taxon>Ascomycota</taxon>
        <taxon>Pezizomycotina</taxon>
        <taxon>Sordariomycetes</taxon>
        <taxon>Hypocreomycetidae</taxon>
        <taxon>Glomerellales</taxon>
        <taxon>Plectosphaerellaceae</taxon>
        <taxon>Verticillium</taxon>
    </lineage>
</organism>
<evidence type="ECO:0000259" key="3">
    <source>
        <dbReference type="PROSITE" id="PS50013"/>
    </source>
</evidence>
<feature type="compositionally biased region" description="Polar residues" evidence="2">
    <location>
        <begin position="401"/>
        <end position="416"/>
    </location>
</feature>
<dbReference type="EMBL" id="CVQH01021640">
    <property type="protein sequence ID" value="CRK31217.1"/>
    <property type="molecule type" value="Genomic_DNA"/>
</dbReference>
<feature type="compositionally biased region" description="Low complexity" evidence="2">
    <location>
        <begin position="1"/>
        <end position="16"/>
    </location>
</feature>
<feature type="region of interest" description="Disordered" evidence="2">
    <location>
        <begin position="252"/>
        <end position="465"/>
    </location>
</feature>
<evidence type="ECO:0000256" key="1">
    <source>
        <dbReference type="ARBA" id="ARBA00011353"/>
    </source>
</evidence>
<dbReference type="STRING" id="100787.A0A0G4MA93"/>
<feature type="region of interest" description="Disordered" evidence="2">
    <location>
        <begin position="527"/>
        <end position="547"/>
    </location>
</feature>
<sequence length="615" mass="67475">MSRPSRAPTSSAPSSRPGKERSMVRGELAVAISSTYRAYHPGRRRLAPITLLPKHDTTAYIYDEYKTLPNSKDSRVHINYLVGWTDLQAGMISVDAGRIHEYVSARAYEDWNTKRATERDEELRKEEEAENVRLVEEAEMKERGINLRNGTLQVPAQSTSRDHAVSSIPPKDKRKKASKRIHQRVSPVFRDNAPTILAPTESSRDMKADGRPDSACDTDASIRRQLEGDDTTGESESLAYSSRAVSMVSMAGVGMSSGPEPVLKKRRTSSLSHLQQQDPWRELDAGRAGGSTARSSAMRQNLQRPPVIASRQSPSTDSPTNHTPAFNKQTQGISSRSVSQSPKSLHEAAGDTQTDEAMGPQPVASLSSTHVASAVARPPTSTTQSATPLTGFTPLGGRRSSPWTRMINSPSITDHQPSVRLPINSKPIAMDPPTASLAKPPTNNSKKATLKPPVPPAEPEDESEEVYEVKRLEDTKLHDTENGVQRMFLVRWKGSWPEGQNPTWEPEENIPQDLARKFMLKRKAGIGKNKATDTARRPASPSWRQQRKWSSVSEAFAGDVNGPDFGKAGIIKSKAREAVGHDGDEQLLVVDEQPPISKPALNWDMLMGSKFGGTA</sequence>
<comment type="subunit">
    <text evidence="1">Component of the NuA4 histone acetyltransferase complex.</text>
</comment>
<dbReference type="SUPFAM" id="SSF54160">
    <property type="entry name" value="Chromo domain-like"/>
    <property type="match status" value="1"/>
</dbReference>
<feature type="domain" description="Chromo" evidence="3">
    <location>
        <begin position="467"/>
        <end position="510"/>
    </location>
</feature>
<feature type="compositionally biased region" description="Polar residues" evidence="2">
    <location>
        <begin position="310"/>
        <end position="343"/>
    </location>
</feature>
<dbReference type="AlphaFoldDB" id="A0A0G4MA93"/>
<feature type="compositionally biased region" description="Polar residues" evidence="2">
    <location>
        <begin position="379"/>
        <end position="390"/>
    </location>
</feature>
<gene>
    <name evidence="4" type="ORF">BN1708_005403</name>
</gene>
<dbReference type="SMART" id="SM00298">
    <property type="entry name" value="CHROMO"/>
    <property type="match status" value="1"/>
</dbReference>